<dbReference type="PANTHER" id="PTHR38457:SF1">
    <property type="entry name" value="REGULATOR ABRB-RELATED"/>
    <property type="match status" value="1"/>
</dbReference>
<evidence type="ECO:0008006" key="4">
    <source>
        <dbReference type="Google" id="ProtNLM"/>
    </source>
</evidence>
<accession>A0A521E537</accession>
<feature type="transmembrane region" description="Helical" evidence="1">
    <location>
        <begin position="36"/>
        <end position="55"/>
    </location>
</feature>
<keyword evidence="3" id="KW-1185">Reference proteome</keyword>
<organism evidence="2 3">
    <name type="scientific">Thalassovita litoralis</name>
    <dbReference type="NCBI Taxonomy" id="1010611"/>
    <lineage>
        <taxon>Bacteria</taxon>
        <taxon>Pseudomonadati</taxon>
        <taxon>Pseudomonadota</taxon>
        <taxon>Alphaproteobacteria</taxon>
        <taxon>Rhodobacterales</taxon>
        <taxon>Roseobacteraceae</taxon>
        <taxon>Thalassovita</taxon>
    </lineage>
</organism>
<dbReference type="Proteomes" id="UP000316030">
    <property type="component" value="Unassembled WGS sequence"/>
</dbReference>
<feature type="transmembrane region" description="Helical" evidence="1">
    <location>
        <begin position="67"/>
        <end position="86"/>
    </location>
</feature>
<dbReference type="Pfam" id="PF05145">
    <property type="entry name" value="AbrB"/>
    <property type="match status" value="1"/>
</dbReference>
<evidence type="ECO:0000313" key="3">
    <source>
        <dbReference type="Proteomes" id="UP000316030"/>
    </source>
</evidence>
<dbReference type="PIRSF" id="PIRSF038991">
    <property type="entry name" value="Protein_AbrB"/>
    <property type="match status" value="1"/>
</dbReference>
<keyword evidence="1" id="KW-0472">Membrane</keyword>
<feature type="transmembrane region" description="Helical" evidence="1">
    <location>
        <begin position="299"/>
        <end position="323"/>
    </location>
</feature>
<feature type="transmembrane region" description="Helical" evidence="1">
    <location>
        <begin position="274"/>
        <end position="293"/>
    </location>
</feature>
<dbReference type="AlphaFoldDB" id="A0A521E537"/>
<feature type="transmembrane region" description="Helical" evidence="1">
    <location>
        <begin position="7"/>
        <end position="30"/>
    </location>
</feature>
<feature type="transmembrane region" description="Helical" evidence="1">
    <location>
        <begin position="335"/>
        <end position="352"/>
    </location>
</feature>
<feature type="transmembrane region" description="Helical" evidence="1">
    <location>
        <begin position="195"/>
        <end position="213"/>
    </location>
</feature>
<name>A0A521E537_9RHOB</name>
<dbReference type="GO" id="GO:0010468">
    <property type="term" value="P:regulation of gene expression"/>
    <property type="evidence" value="ECO:0007669"/>
    <property type="project" value="InterPro"/>
</dbReference>
<protein>
    <recommendedName>
        <fullName evidence="4">Membrane protein AbrB duplication</fullName>
    </recommendedName>
</protein>
<evidence type="ECO:0000256" key="1">
    <source>
        <dbReference type="SAM" id="Phobius"/>
    </source>
</evidence>
<sequence>MHIKPHLTTVLYTLGLTSVGAFGGFIASWLHLPLPFMLGSLIVSGLIALFWSSVLPQGFVFPNSFRLPFLMVIGVMIGTRVTPAVIAALPGYAASFAMLTVFVGAAHWFNYLVFRRIGGYDPATAFYSGTPGGLMESIAMGEEAGANIALLTMQQFLRIIIVITMVPVGLSLWFGAPVGSAAGQTLARTGADLHALPLVIMVGVLGLGVGKIIRLPAAQLTGPLLAAAAVTISGLADLPVPQSAVNVAQVVIGTSLGIRFAGLRGRTMVKAAGLSLISVAGMLGLGLLCAMILEPLTGLHLDVLLISFAPGGVTEMALVALSLHANPAIVTIHHVFRIVLTVLGMGLAARLWPSLGKQRPPR</sequence>
<dbReference type="EMBL" id="FXTO01000014">
    <property type="protein sequence ID" value="SMO78280.1"/>
    <property type="molecule type" value="Genomic_DNA"/>
</dbReference>
<keyword evidence="1" id="KW-1133">Transmembrane helix</keyword>
<gene>
    <name evidence="2" type="ORF">SAMN06265173_11412</name>
</gene>
<dbReference type="NCBIfam" id="TIGR03082">
    <property type="entry name" value="Gneg_AbrB_dup"/>
    <property type="match status" value="1"/>
</dbReference>
<dbReference type="OrthoDB" id="7157734at2"/>
<feature type="transmembrane region" description="Helical" evidence="1">
    <location>
        <begin position="156"/>
        <end position="175"/>
    </location>
</feature>
<dbReference type="InterPro" id="IPR017516">
    <property type="entry name" value="AbrB_dup"/>
</dbReference>
<reference evidence="2 3" key="1">
    <citation type="submission" date="2017-05" db="EMBL/GenBank/DDBJ databases">
        <authorList>
            <person name="Varghese N."/>
            <person name="Submissions S."/>
        </authorList>
    </citation>
    <scope>NUCLEOTIDE SEQUENCE [LARGE SCALE GENOMIC DNA]</scope>
    <source>
        <strain evidence="2 3">DSM 29506</strain>
    </source>
</reference>
<proteinExistence type="predicted"/>
<dbReference type="GO" id="GO:0016020">
    <property type="term" value="C:membrane"/>
    <property type="evidence" value="ECO:0007669"/>
    <property type="project" value="InterPro"/>
</dbReference>
<keyword evidence="1" id="KW-0812">Transmembrane</keyword>
<dbReference type="InterPro" id="IPR007820">
    <property type="entry name" value="AbrB_fam"/>
</dbReference>
<dbReference type="PANTHER" id="PTHR38457">
    <property type="entry name" value="REGULATOR ABRB-RELATED"/>
    <property type="match status" value="1"/>
</dbReference>
<evidence type="ECO:0000313" key="2">
    <source>
        <dbReference type="EMBL" id="SMO78280.1"/>
    </source>
</evidence>
<dbReference type="RefSeq" id="WP_142493649.1">
    <property type="nucleotide sequence ID" value="NZ_FXTO01000014.1"/>
</dbReference>
<feature type="transmembrane region" description="Helical" evidence="1">
    <location>
        <begin position="92"/>
        <end position="114"/>
    </location>
</feature>